<dbReference type="CDD" id="cd00078">
    <property type="entry name" value="HECTc"/>
    <property type="match status" value="1"/>
</dbReference>
<evidence type="ECO:0000313" key="10">
    <source>
        <dbReference type="EMBL" id="JAB97133.1"/>
    </source>
</evidence>
<comment type="catalytic activity">
    <reaction evidence="1">
        <text>S-ubiquitinyl-[E2 ubiquitin-conjugating enzyme]-L-cysteine + [acceptor protein]-L-lysine = [E2 ubiquitin-conjugating enzyme]-L-cysteine + N(6)-ubiquitinyl-[acceptor protein]-L-lysine.</text>
        <dbReference type="EC" id="2.3.2.26"/>
    </reaction>
</comment>
<dbReference type="FunFam" id="3.30.2410.10:FF:000003">
    <property type="entry name" value="probable E3 ubiquitin-protein ligase HERC4 isoform X1"/>
    <property type="match status" value="1"/>
</dbReference>
<dbReference type="Gene3D" id="3.90.1750.10">
    <property type="entry name" value="Hect, E3 ligase catalytic domains"/>
    <property type="match status" value="1"/>
</dbReference>
<dbReference type="EMBL" id="GAMC01009422">
    <property type="protein sequence ID" value="JAB97133.1"/>
    <property type="molecule type" value="mRNA"/>
</dbReference>
<keyword evidence="8" id="KW-0812">Transmembrane</keyword>
<accession>W8BJG0</accession>
<sequence>MKIKFHGEEAEDAGGVRKEFFMLLLRDLLDPKYGMFKEYEDSRTLWFADITFETEDMYFLIGVICGLAIYNFIIINLPFPLALYKKLLDEPVDLSDLRDLSPTLANSMESILKYDQIDFEEVFNLHFEISRDIFGESRTEELKPNGGQIPVTLENKKEFVDLYVDFIFNKAVETQFTAFRKGFMKVCWGRVLQIFKPDELMAVVIGNEEYDWQALELQCEYKNGYNSGDQTIRWFWEVFHELPESEKKKFLLYLTGSDRIPIQGMKAIKICIQPTNDERFLPVAHTCFNLLDLPQYKTKERLKYKLLQAIQQTQGFSLV</sequence>
<evidence type="ECO:0000256" key="7">
    <source>
        <dbReference type="PROSITE-ProRule" id="PRU00104"/>
    </source>
</evidence>
<evidence type="ECO:0000256" key="5">
    <source>
        <dbReference type="ARBA" id="ARBA00022679"/>
    </source>
</evidence>
<evidence type="ECO:0000256" key="1">
    <source>
        <dbReference type="ARBA" id="ARBA00000885"/>
    </source>
</evidence>
<dbReference type="EC" id="2.3.2.26" evidence="3"/>
<dbReference type="GO" id="GO:0061630">
    <property type="term" value="F:ubiquitin protein ligase activity"/>
    <property type="evidence" value="ECO:0007669"/>
    <property type="project" value="UniProtKB-EC"/>
</dbReference>
<dbReference type="InterPro" id="IPR044611">
    <property type="entry name" value="E3A/B/C-like"/>
</dbReference>
<gene>
    <name evidence="10" type="primary">HERC4</name>
</gene>
<keyword evidence="4" id="KW-0963">Cytoplasm</keyword>
<organism evidence="10">
    <name type="scientific">Ceratitis capitata</name>
    <name type="common">Mediterranean fruit fly</name>
    <name type="synonym">Tephritis capitata</name>
    <dbReference type="NCBI Taxonomy" id="7213"/>
    <lineage>
        <taxon>Eukaryota</taxon>
        <taxon>Metazoa</taxon>
        <taxon>Ecdysozoa</taxon>
        <taxon>Arthropoda</taxon>
        <taxon>Hexapoda</taxon>
        <taxon>Insecta</taxon>
        <taxon>Pterygota</taxon>
        <taxon>Neoptera</taxon>
        <taxon>Endopterygota</taxon>
        <taxon>Diptera</taxon>
        <taxon>Brachycera</taxon>
        <taxon>Muscomorpha</taxon>
        <taxon>Tephritoidea</taxon>
        <taxon>Tephritidae</taxon>
        <taxon>Ceratitis</taxon>
        <taxon>Ceratitis</taxon>
    </lineage>
</organism>
<dbReference type="Gene3D" id="3.30.2410.10">
    <property type="entry name" value="Hect, E3 ligase catalytic domain"/>
    <property type="match status" value="1"/>
</dbReference>
<feature type="active site" description="Glycyl thioester intermediate" evidence="7">
    <location>
        <position position="287"/>
    </location>
</feature>
<dbReference type="SMART" id="SM00119">
    <property type="entry name" value="HECTc"/>
    <property type="match status" value="1"/>
</dbReference>
<keyword evidence="5" id="KW-0808">Transferase</keyword>
<reference evidence="10" key="1">
    <citation type="submission" date="2013-07" db="EMBL/GenBank/DDBJ databases">
        <authorList>
            <person name="Geib S."/>
        </authorList>
    </citation>
    <scope>NUCLEOTIDE SEQUENCE</scope>
</reference>
<dbReference type="AlphaFoldDB" id="W8BJG0"/>
<name>W8BJG0_CERCA</name>
<feature type="domain" description="HECT" evidence="9">
    <location>
        <begin position="1"/>
        <end position="319"/>
    </location>
</feature>
<dbReference type="PROSITE" id="PS50237">
    <property type="entry name" value="HECT"/>
    <property type="match status" value="1"/>
</dbReference>
<dbReference type="PANTHER" id="PTHR45700">
    <property type="entry name" value="UBIQUITIN-PROTEIN LIGASE E3C"/>
    <property type="match status" value="1"/>
</dbReference>
<dbReference type="InterPro" id="IPR035983">
    <property type="entry name" value="Hect_E3_ubiquitin_ligase"/>
</dbReference>
<keyword evidence="6 7" id="KW-0833">Ubl conjugation pathway</keyword>
<evidence type="ECO:0000256" key="3">
    <source>
        <dbReference type="ARBA" id="ARBA00012485"/>
    </source>
</evidence>
<evidence type="ECO:0000256" key="2">
    <source>
        <dbReference type="ARBA" id="ARBA00004496"/>
    </source>
</evidence>
<dbReference type="GO" id="GO:0005737">
    <property type="term" value="C:cytoplasm"/>
    <property type="evidence" value="ECO:0007669"/>
    <property type="project" value="UniProtKB-SubCell"/>
</dbReference>
<keyword evidence="8" id="KW-1133">Transmembrane helix</keyword>
<feature type="transmembrane region" description="Helical" evidence="8">
    <location>
        <begin position="57"/>
        <end position="79"/>
    </location>
</feature>
<dbReference type="OrthoDB" id="5981550at2759"/>
<dbReference type="GO" id="GO:0009966">
    <property type="term" value="P:regulation of signal transduction"/>
    <property type="evidence" value="ECO:0007669"/>
    <property type="project" value="UniProtKB-ARBA"/>
</dbReference>
<dbReference type="GO" id="GO:0000209">
    <property type="term" value="P:protein polyubiquitination"/>
    <property type="evidence" value="ECO:0007669"/>
    <property type="project" value="InterPro"/>
</dbReference>
<reference evidence="10" key="2">
    <citation type="journal article" date="2014" name="BMC Genomics">
        <title>A genomic perspective to assessing quality of mass-reared SIT flies used in Mediterranean fruit fly (Ceratitis capitata) eradication in California.</title>
        <authorList>
            <person name="Calla B."/>
            <person name="Hall B."/>
            <person name="Hou S."/>
            <person name="Geib S.M."/>
        </authorList>
    </citation>
    <scope>NUCLEOTIDE SEQUENCE</scope>
</reference>
<evidence type="ECO:0000259" key="9">
    <source>
        <dbReference type="PROSITE" id="PS50237"/>
    </source>
</evidence>
<keyword evidence="8" id="KW-0472">Membrane</keyword>
<dbReference type="FunFam" id="3.30.2160.10:FF:000004">
    <property type="entry name" value="probable E3 ubiquitin-protein ligase HERC4 isoform X1"/>
    <property type="match status" value="1"/>
</dbReference>
<evidence type="ECO:0000256" key="8">
    <source>
        <dbReference type="SAM" id="Phobius"/>
    </source>
</evidence>
<proteinExistence type="evidence at transcript level"/>
<evidence type="ECO:0000256" key="6">
    <source>
        <dbReference type="ARBA" id="ARBA00022786"/>
    </source>
</evidence>
<dbReference type="Gene3D" id="3.30.2160.10">
    <property type="entry name" value="Hect, E3 ligase catalytic domain"/>
    <property type="match status" value="1"/>
</dbReference>
<dbReference type="SUPFAM" id="SSF56204">
    <property type="entry name" value="Hect, E3 ligase catalytic domain"/>
    <property type="match status" value="1"/>
</dbReference>
<dbReference type="PANTHER" id="PTHR45700:SF8">
    <property type="entry name" value="HECT-TYPE E3 UBIQUITIN TRANSFERASE"/>
    <property type="match status" value="1"/>
</dbReference>
<comment type="subcellular location">
    <subcellularLocation>
        <location evidence="2">Cytoplasm</location>
    </subcellularLocation>
</comment>
<dbReference type="InterPro" id="IPR000569">
    <property type="entry name" value="HECT_dom"/>
</dbReference>
<protein>
    <recommendedName>
        <fullName evidence="3">HECT-type E3 ubiquitin transferase</fullName>
        <ecNumber evidence="3">2.3.2.26</ecNumber>
    </recommendedName>
</protein>
<evidence type="ECO:0000256" key="4">
    <source>
        <dbReference type="ARBA" id="ARBA00022490"/>
    </source>
</evidence>
<dbReference type="Pfam" id="PF00632">
    <property type="entry name" value="HECT"/>
    <property type="match status" value="1"/>
</dbReference>